<protein>
    <recommendedName>
        <fullName evidence="12">Lamin</fullName>
    </recommendedName>
</protein>
<keyword evidence="3" id="KW-0449">Lipoprotein</keyword>
<dbReference type="GO" id="GO:0007097">
    <property type="term" value="P:nuclear migration"/>
    <property type="evidence" value="ECO:0007669"/>
    <property type="project" value="TreeGrafter"/>
</dbReference>
<dbReference type="GO" id="GO:0031507">
    <property type="term" value="P:heterochromatin formation"/>
    <property type="evidence" value="ECO:0007669"/>
    <property type="project" value="TreeGrafter"/>
</dbReference>
<keyword evidence="1 5" id="KW-0403">Intermediate filament</keyword>
<evidence type="ECO:0000256" key="3">
    <source>
        <dbReference type="ARBA" id="ARBA00023289"/>
    </source>
</evidence>
<dbReference type="PANTHER" id="PTHR45721">
    <property type="entry name" value="LAMIN DM0-RELATED"/>
    <property type="match status" value="1"/>
</dbReference>
<evidence type="ECO:0000256" key="4">
    <source>
        <dbReference type="ARBA" id="ARBA00024186"/>
    </source>
</evidence>
<evidence type="ECO:0000313" key="10">
    <source>
        <dbReference type="EMBL" id="KAG5276090.1"/>
    </source>
</evidence>
<feature type="compositionally biased region" description="Basic and acidic residues" evidence="7">
    <location>
        <begin position="571"/>
        <end position="582"/>
    </location>
</feature>
<dbReference type="Gene3D" id="1.20.5.1160">
    <property type="entry name" value="Vasodilator-stimulated phosphoprotein"/>
    <property type="match status" value="1"/>
</dbReference>
<reference evidence="10" key="1">
    <citation type="submission" date="2020-10" db="EMBL/GenBank/DDBJ databases">
        <title>Chromosome-scale genome assembly of the Allis shad, Alosa alosa.</title>
        <authorList>
            <person name="Margot Z."/>
            <person name="Christophe K."/>
            <person name="Cabau C."/>
            <person name="Louis A."/>
            <person name="Berthelot C."/>
            <person name="Parey E."/>
            <person name="Roest Crollius H."/>
            <person name="Montfort J."/>
            <person name="Robinson-Rechavi M."/>
            <person name="Bucao C."/>
            <person name="Bouchez O."/>
            <person name="Gislard M."/>
            <person name="Lluch J."/>
            <person name="Milhes M."/>
            <person name="Lampietro C."/>
            <person name="Lopez Roques C."/>
            <person name="Donnadieu C."/>
            <person name="Braasch I."/>
            <person name="Desvignes T."/>
            <person name="Postlethwait J."/>
            <person name="Bobe J."/>
            <person name="Guiguen Y."/>
        </authorList>
    </citation>
    <scope>NUCLEOTIDE SEQUENCE</scope>
    <source>
        <strain evidence="10">M-15738</strain>
        <tissue evidence="10">Blood</tissue>
    </source>
</reference>
<dbReference type="PROSITE" id="PS00226">
    <property type="entry name" value="IF_ROD_1"/>
    <property type="match status" value="1"/>
</dbReference>
<dbReference type="SMART" id="SM01391">
    <property type="entry name" value="Filament"/>
    <property type="match status" value="1"/>
</dbReference>
<dbReference type="Pfam" id="PF00038">
    <property type="entry name" value="Filament"/>
    <property type="match status" value="1"/>
</dbReference>
<dbReference type="GO" id="GO:0005652">
    <property type="term" value="C:nuclear lamina"/>
    <property type="evidence" value="ECO:0007669"/>
    <property type="project" value="UniProtKB-SubCell"/>
</dbReference>
<accession>A0AAV6GMH5</accession>
<organism evidence="10 11">
    <name type="scientific">Alosa alosa</name>
    <name type="common">allis shad</name>
    <dbReference type="NCBI Taxonomy" id="278164"/>
    <lineage>
        <taxon>Eukaryota</taxon>
        <taxon>Metazoa</taxon>
        <taxon>Chordata</taxon>
        <taxon>Craniata</taxon>
        <taxon>Vertebrata</taxon>
        <taxon>Euteleostomi</taxon>
        <taxon>Actinopterygii</taxon>
        <taxon>Neopterygii</taxon>
        <taxon>Teleostei</taxon>
        <taxon>Clupei</taxon>
        <taxon>Clupeiformes</taxon>
        <taxon>Clupeoidei</taxon>
        <taxon>Clupeidae</taxon>
        <taxon>Alosa</taxon>
    </lineage>
</organism>
<keyword evidence="3" id="KW-0636">Prenylation</keyword>
<dbReference type="AlphaFoldDB" id="A0AAV6GMH5"/>
<feature type="region of interest" description="Disordered" evidence="7">
    <location>
        <begin position="1"/>
        <end position="26"/>
    </location>
</feature>
<evidence type="ECO:0000256" key="6">
    <source>
        <dbReference type="SAM" id="Coils"/>
    </source>
</evidence>
<feature type="domain" description="IF rod" evidence="9">
    <location>
        <begin position="29"/>
        <end position="385"/>
    </location>
</feature>
<sequence>MATATPSRAESSRGAATPLSPTRISRLQEKKELSQLNDRLAVYIDRVRSLELENDRLMVKVSEKEEVTTREVTGIKALYEAELADARRVLDETARERARLQIDLGKATAELDEVNRNYKKRDGDLVLAQARIKELEGQFNQSEAALNTALSENSALSAEIADLKARLAKAEDAHAVAKKQLEGETLMRVDLENRCQSLAEDLQFRKSMFEEEVRETRRRRERRTVEVDSGVQPDYESKLAHALQDLRRQHEEQMQIYKDELELTFLSKLDNAKVSSDMNDKSLSAAREEAQESRMRIESLSYQLSALQKQAAAAEDRVRELEDLLASDRDKHRRQLDAKEREMAEMRDCMQQQLNEYQELLDVKLALDMEIHAYRKLLEGEEDRLKLSPSQSSKVIVSRATGSSSSSRSSRVKRKRVELEESVTVSAPKIHINQEAEASGSITIEEIDMEGKSVTLKNNSDEDQSLGSWRLKRQIGDEEEISYKFSPKYVLKAGQTVTVWSSDAGVAHSPPSNLLWKSQSWGIGDEVLTTLVNSDEEEVAKRTVTKITEEVENGDEENGDYDEDVLYQQGDPKRGSRECAVM</sequence>
<evidence type="ECO:0000313" key="11">
    <source>
        <dbReference type="Proteomes" id="UP000823561"/>
    </source>
</evidence>
<evidence type="ECO:0000256" key="1">
    <source>
        <dbReference type="ARBA" id="ARBA00022754"/>
    </source>
</evidence>
<dbReference type="Gene3D" id="1.20.5.170">
    <property type="match status" value="1"/>
</dbReference>
<feature type="region of interest" description="Disordered" evidence="7">
    <location>
        <begin position="389"/>
        <end position="417"/>
    </location>
</feature>
<dbReference type="PROSITE" id="PS51841">
    <property type="entry name" value="LTD"/>
    <property type="match status" value="1"/>
</dbReference>
<feature type="domain" description="LTD" evidence="8">
    <location>
        <begin position="430"/>
        <end position="546"/>
    </location>
</feature>
<dbReference type="InterPro" id="IPR001322">
    <property type="entry name" value="Lamin_tail_dom"/>
</dbReference>
<evidence type="ECO:0000259" key="8">
    <source>
        <dbReference type="PROSITE" id="PS51841"/>
    </source>
</evidence>
<dbReference type="GO" id="GO:0090435">
    <property type="term" value="P:protein localization to nuclear envelope"/>
    <property type="evidence" value="ECO:0007669"/>
    <property type="project" value="TreeGrafter"/>
</dbReference>
<evidence type="ECO:0000256" key="5">
    <source>
        <dbReference type="RuleBase" id="RU000685"/>
    </source>
</evidence>
<dbReference type="PANTHER" id="PTHR45721:SF2">
    <property type="entry name" value="LAMIN-B2"/>
    <property type="match status" value="1"/>
</dbReference>
<dbReference type="GO" id="GO:0006998">
    <property type="term" value="P:nuclear envelope organization"/>
    <property type="evidence" value="ECO:0007669"/>
    <property type="project" value="TreeGrafter"/>
</dbReference>
<dbReference type="InterPro" id="IPR036415">
    <property type="entry name" value="Lamin_tail_dom_sf"/>
</dbReference>
<dbReference type="InterPro" id="IPR018039">
    <property type="entry name" value="IF_conserved"/>
</dbReference>
<comment type="caution">
    <text evidence="10">The sequence shown here is derived from an EMBL/GenBank/DDBJ whole genome shotgun (WGS) entry which is preliminary data.</text>
</comment>
<evidence type="ECO:0008006" key="12">
    <source>
        <dbReference type="Google" id="ProtNLM"/>
    </source>
</evidence>
<name>A0AAV6GMH5_9TELE</name>
<evidence type="ECO:0000259" key="9">
    <source>
        <dbReference type="PROSITE" id="PS51842"/>
    </source>
</evidence>
<feature type="region of interest" description="Disordered" evidence="7">
    <location>
        <begin position="547"/>
        <end position="582"/>
    </location>
</feature>
<keyword evidence="2 6" id="KW-0175">Coiled coil</keyword>
<comment type="subcellular location">
    <subcellularLocation>
        <location evidence="4">Nucleus lamina</location>
    </subcellularLocation>
</comment>
<evidence type="ECO:0000256" key="2">
    <source>
        <dbReference type="ARBA" id="ARBA00023054"/>
    </source>
</evidence>
<dbReference type="SUPFAM" id="SSF64593">
    <property type="entry name" value="Intermediate filament protein, coiled coil region"/>
    <property type="match status" value="2"/>
</dbReference>
<dbReference type="Pfam" id="PF00932">
    <property type="entry name" value="LTD"/>
    <property type="match status" value="1"/>
</dbReference>
<evidence type="ECO:0000256" key="7">
    <source>
        <dbReference type="SAM" id="MobiDB-lite"/>
    </source>
</evidence>
<feature type="coiled-coil region" evidence="6">
    <location>
        <begin position="33"/>
        <end position="356"/>
    </location>
</feature>
<dbReference type="Proteomes" id="UP000823561">
    <property type="component" value="Chromosome 9"/>
</dbReference>
<dbReference type="GO" id="GO:0005882">
    <property type="term" value="C:intermediate filament"/>
    <property type="evidence" value="ECO:0007669"/>
    <property type="project" value="UniProtKB-KW"/>
</dbReference>
<feature type="compositionally biased region" description="Acidic residues" evidence="7">
    <location>
        <begin position="550"/>
        <end position="565"/>
    </location>
</feature>
<dbReference type="GO" id="GO:0051664">
    <property type="term" value="P:nuclear pore localization"/>
    <property type="evidence" value="ECO:0007669"/>
    <property type="project" value="TreeGrafter"/>
</dbReference>
<dbReference type="PROSITE" id="PS51842">
    <property type="entry name" value="IF_ROD_2"/>
    <property type="match status" value="1"/>
</dbReference>
<proteinExistence type="inferred from homology"/>
<dbReference type="GO" id="GO:0005200">
    <property type="term" value="F:structural constituent of cytoskeleton"/>
    <property type="evidence" value="ECO:0007669"/>
    <property type="project" value="TreeGrafter"/>
</dbReference>
<gene>
    <name evidence="10" type="ORF">AALO_G00127770</name>
</gene>
<dbReference type="EMBL" id="JADWDJ010000009">
    <property type="protein sequence ID" value="KAG5276090.1"/>
    <property type="molecule type" value="Genomic_DNA"/>
</dbReference>
<dbReference type="InterPro" id="IPR039008">
    <property type="entry name" value="IF_rod_dom"/>
</dbReference>
<dbReference type="Gene3D" id="2.60.40.1260">
    <property type="entry name" value="Lamin Tail domain"/>
    <property type="match status" value="1"/>
</dbReference>
<dbReference type="SUPFAM" id="SSF90257">
    <property type="entry name" value="Myosin rod fragments"/>
    <property type="match status" value="1"/>
</dbReference>
<dbReference type="SUPFAM" id="SSF74853">
    <property type="entry name" value="Lamin A/C globular tail domain"/>
    <property type="match status" value="1"/>
</dbReference>
<keyword evidence="11" id="KW-1185">Reference proteome</keyword>
<comment type="similarity">
    <text evidence="5">Belongs to the intermediate filament family.</text>
</comment>